<dbReference type="AlphaFoldDB" id="A0A3P7NWB9"/>
<protein>
    <recommendedName>
        <fullName evidence="3">IS66 family insertion sequence element accessory protein TnpB</fullName>
    </recommendedName>
</protein>
<sequence>MDDTTNEVRLEYWANIVKKCNSSGKIKRQWCEANDINEKQFYYWQRRIRALIYEGRKTATELVAPVFVEVPVAGNEKALQVSSSNDVAVAKQNPIFRLNKGSIVIEISNLSGMELAAFTRELIFDA</sequence>
<proteinExistence type="predicted"/>
<dbReference type="KEGG" id="cbar:PATL70BA_1323"/>
<evidence type="ECO:0000313" key="2">
    <source>
        <dbReference type="Proteomes" id="UP000279029"/>
    </source>
</evidence>
<name>A0A3P7NWB9_9FIRM</name>
<reference evidence="1 2" key="1">
    <citation type="submission" date="2018-09" db="EMBL/GenBank/DDBJ databases">
        <authorList>
            <person name="Postec A."/>
        </authorList>
    </citation>
    <scope>NUCLEOTIDE SEQUENCE [LARGE SCALE GENOMIC DNA]</scope>
    <source>
        <strain evidence="1">70B-A</strain>
    </source>
</reference>
<dbReference type="Proteomes" id="UP000279029">
    <property type="component" value="Chromosome"/>
</dbReference>
<dbReference type="OrthoDB" id="9808061at2"/>
<accession>A0A3P7NWB9</accession>
<evidence type="ECO:0000313" key="1">
    <source>
        <dbReference type="EMBL" id="VDN47205.1"/>
    </source>
</evidence>
<organism evidence="1 2">
    <name type="scientific">Petrocella atlantisensis</name>
    <dbReference type="NCBI Taxonomy" id="2173034"/>
    <lineage>
        <taxon>Bacteria</taxon>
        <taxon>Bacillati</taxon>
        <taxon>Bacillota</taxon>
        <taxon>Clostridia</taxon>
        <taxon>Lachnospirales</taxon>
        <taxon>Vallitaleaceae</taxon>
        <taxon>Petrocella</taxon>
    </lineage>
</organism>
<evidence type="ECO:0008006" key="3">
    <source>
        <dbReference type="Google" id="ProtNLM"/>
    </source>
</evidence>
<gene>
    <name evidence="1" type="ORF">PATL70BA_1323</name>
</gene>
<dbReference type="EMBL" id="LR130778">
    <property type="protein sequence ID" value="VDN47205.1"/>
    <property type="molecule type" value="Genomic_DNA"/>
</dbReference>
<dbReference type="NCBIfam" id="NF047593">
    <property type="entry name" value="IS66_ISAeme5_TnpA"/>
    <property type="match status" value="1"/>
</dbReference>
<keyword evidence="2" id="KW-1185">Reference proteome</keyword>
<dbReference type="RefSeq" id="WP_125136566.1">
    <property type="nucleotide sequence ID" value="NZ_LR130778.1"/>
</dbReference>